<protein>
    <recommendedName>
        <fullName evidence="5">Major facilitator superfamily (MFS) profile domain-containing protein</fullName>
    </recommendedName>
</protein>
<dbReference type="InterPro" id="IPR011701">
    <property type="entry name" value="MFS"/>
</dbReference>
<feature type="transmembrane region" description="Helical" evidence="4">
    <location>
        <begin position="117"/>
        <end position="138"/>
    </location>
</feature>
<keyword evidence="1 4" id="KW-0812">Transmembrane</keyword>
<feature type="transmembrane region" description="Helical" evidence="4">
    <location>
        <begin position="307"/>
        <end position="329"/>
    </location>
</feature>
<keyword evidence="2 4" id="KW-1133">Transmembrane helix</keyword>
<proteinExistence type="predicted"/>
<dbReference type="Gene3D" id="1.20.1250.20">
    <property type="entry name" value="MFS general substrate transporter like domains"/>
    <property type="match status" value="2"/>
</dbReference>
<feature type="transmembrane region" description="Helical" evidence="4">
    <location>
        <begin position="267"/>
        <end position="287"/>
    </location>
</feature>
<name>W4M6H6_9BACT</name>
<feature type="transmembrane region" description="Helical" evidence="4">
    <location>
        <begin position="182"/>
        <end position="200"/>
    </location>
</feature>
<gene>
    <name evidence="6" type="ORF">ETSY2_24075</name>
</gene>
<keyword evidence="3 4" id="KW-0472">Membrane</keyword>
<evidence type="ECO:0000256" key="1">
    <source>
        <dbReference type="ARBA" id="ARBA00022692"/>
    </source>
</evidence>
<comment type="caution">
    <text evidence="6">The sequence shown here is derived from an EMBL/GenBank/DDBJ whole genome shotgun (WGS) entry which is preliminary data.</text>
</comment>
<dbReference type="GO" id="GO:0005886">
    <property type="term" value="C:plasma membrane"/>
    <property type="evidence" value="ECO:0007669"/>
    <property type="project" value="TreeGrafter"/>
</dbReference>
<feature type="domain" description="Major facilitator superfamily (MFS) profile" evidence="5">
    <location>
        <begin position="26"/>
        <end position="348"/>
    </location>
</feature>
<organism evidence="6 7">
    <name type="scientific">Candidatus Entotheonella gemina</name>
    <dbReference type="NCBI Taxonomy" id="1429439"/>
    <lineage>
        <taxon>Bacteria</taxon>
        <taxon>Pseudomonadati</taxon>
        <taxon>Nitrospinota/Tectimicrobiota group</taxon>
        <taxon>Candidatus Tectimicrobiota</taxon>
        <taxon>Candidatus Entotheonellia</taxon>
        <taxon>Candidatus Entotheonellales</taxon>
        <taxon>Candidatus Entotheonellaceae</taxon>
        <taxon>Candidatus Entotheonella</taxon>
    </lineage>
</organism>
<sequence>MQQTARRGFIRRHISSSQQLSREHRPLIANALMHLVNDGCFVAIYPILPLIALEFDLNYAQVGLLKTALTASSTAFQIPMALMAERFGEIAMLALGMAWVGAGFMVLGLAVSFIQTLFLMVAAGTGGSVQHPVASSFISREYEGRRRGSALGVLNFAGDLGKFIIPLVFAVSLTAYGWRASLAGLGAVSFVFALLFWYFLRDKGRGLPRTVEQDQPAPSKGWGILQPKTFGAILSMGVLDSSVRSALLTFVPFLLIEKGLSATQAGLMLTVIFAGGAAGKLGCGILADKLGTTRMIVFTETMTGALILLLLPVGQWTMLPLLFCVGFFLNGTSSVLLDGVAELFDATK</sequence>
<dbReference type="PANTHER" id="PTHR43129">
    <property type="entry name" value="FOSMIDOMYCIN RESISTANCE PROTEIN"/>
    <property type="match status" value="1"/>
</dbReference>
<dbReference type="Pfam" id="PF07690">
    <property type="entry name" value="MFS_1"/>
    <property type="match status" value="1"/>
</dbReference>
<evidence type="ECO:0000256" key="2">
    <source>
        <dbReference type="ARBA" id="ARBA00022989"/>
    </source>
</evidence>
<dbReference type="InterPro" id="IPR036259">
    <property type="entry name" value="MFS_trans_sf"/>
</dbReference>
<dbReference type="HOGENOM" id="CLU_041787_1_0_7"/>
<dbReference type="GO" id="GO:0022857">
    <property type="term" value="F:transmembrane transporter activity"/>
    <property type="evidence" value="ECO:0007669"/>
    <property type="project" value="InterPro"/>
</dbReference>
<reference evidence="6 7" key="1">
    <citation type="journal article" date="2014" name="Nature">
        <title>An environmental bacterial taxon with a large and distinct metabolic repertoire.</title>
        <authorList>
            <person name="Wilson M.C."/>
            <person name="Mori T."/>
            <person name="Ruckert C."/>
            <person name="Uria A.R."/>
            <person name="Helf M.J."/>
            <person name="Takada K."/>
            <person name="Gernert C."/>
            <person name="Steffens U.A."/>
            <person name="Heycke N."/>
            <person name="Schmitt S."/>
            <person name="Rinke C."/>
            <person name="Helfrich E.J."/>
            <person name="Brachmann A.O."/>
            <person name="Gurgui C."/>
            <person name="Wakimoto T."/>
            <person name="Kracht M."/>
            <person name="Crusemann M."/>
            <person name="Hentschel U."/>
            <person name="Abe I."/>
            <person name="Matsunaga S."/>
            <person name="Kalinowski J."/>
            <person name="Takeyama H."/>
            <person name="Piel J."/>
        </authorList>
    </citation>
    <scope>NUCLEOTIDE SEQUENCE [LARGE SCALE GENOMIC DNA]</scope>
    <source>
        <strain evidence="7">TSY2</strain>
    </source>
</reference>
<dbReference type="AlphaFoldDB" id="W4M6H6"/>
<evidence type="ECO:0000256" key="4">
    <source>
        <dbReference type="SAM" id="Phobius"/>
    </source>
</evidence>
<accession>W4M6H6</accession>
<dbReference type="EMBL" id="AZHX01001003">
    <property type="protein sequence ID" value="ETX05247.1"/>
    <property type="molecule type" value="Genomic_DNA"/>
</dbReference>
<dbReference type="PROSITE" id="PS50850">
    <property type="entry name" value="MFS"/>
    <property type="match status" value="1"/>
</dbReference>
<evidence type="ECO:0000259" key="5">
    <source>
        <dbReference type="PROSITE" id="PS50850"/>
    </source>
</evidence>
<evidence type="ECO:0000313" key="7">
    <source>
        <dbReference type="Proteomes" id="UP000019140"/>
    </source>
</evidence>
<keyword evidence="7" id="KW-1185">Reference proteome</keyword>
<evidence type="ECO:0000313" key="6">
    <source>
        <dbReference type="EMBL" id="ETX05247.1"/>
    </source>
</evidence>
<dbReference type="SUPFAM" id="SSF103473">
    <property type="entry name" value="MFS general substrate transporter"/>
    <property type="match status" value="1"/>
</dbReference>
<dbReference type="InterPro" id="IPR020846">
    <property type="entry name" value="MFS_dom"/>
</dbReference>
<feature type="non-terminal residue" evidence="6">
    <location>
        <position position="348"/>
    </location>
</feature>
<feature type="transmembrane region" description="Helical" evidence="4">
    <location>
        <begin position="150"/>
        <end position="176"/>
    </location>
</feature>
<dbReference type="PANTHER" id="PTHR43129:SF1">
    <property type="entry name" value="FOSMIDOMYCIN RESISTANCE PROTEIN"/>
    <property type="match status" value="1"/>
</dbReference>
<feature type="transmembrane region" description="Helical" evidence="4">
    <location>
        <begin position="90"/>
        <end position="111"/>
    </location>
</feature>
<dbReference type="Proteomes" id="UP000019140">
    <property type="component" value="Unassembled WGS sequence"/>
</dbReference>
<feature type="transmembrane region" description="Helical" evidence="4">
    <location>
        <begin position="230"/>
        <end position="255"/>
    </location>
</feature>
<evidence type="ECO:0000256" key="3">
    <source>
        <dbReference type="ARBA" id="ARBA00023136"/>
    </source>
</evidence>